<feature type="non-terminal residue" evidence="2">
    <location>
        <position position="142"/>
    </location>
</feature>
<dbReference type="EMBL" id="CAXAMN010023268">
    <property type="protein sequence ID" value="CAK9076386.1"/>
    <property type="molecule type" value="Genomic_DNA"/>
</dbReference>
<comment type="caution">
    <text evidence="2">The sequence shown here is derived from an EMBL/GenBank/DDBJ whole genome shotgun (WGS) entry which is preliminary data.</text>
</comment>
<keyword evidence="1" id="KW-1133">Transmembrane helix</keyword>
<gene>
    <name evidence="2" type="ORF">CCMP2556_LOCUS37634</name>
</gene>
<organism evidence="2 3">
    <name type="scientific">Durusdinium trenchii</name>
    <dbReference type="NCBI Taxonomy" id="1381693"/>
    <lineage>
        <taxon>Eukaryota</taxon>
        <taxon>Sar</taxon>
        <taxon>Alveolata</taxon>
        <taxon>Dinophyceae</taxon>
        <taxon>Suessiales</taxon>
        <taxon>Symbiodiniaceae</taxon>
        <taxon>Durusdinium</taxon>
    </lineage>
</organism>
<evidence type="ECO:0000313" key="3">
    <source>
        <dbReference type="Proteomes" id="UP001642484"/>
    </source>
</evidence>
<evidence type="ECO:0000313" key="2">
    <source>
        <dbReference type="EMBL" id="CAK9076386.1"/>
    </source>
</evidence>
<keyword evidence="1" id="KW-0472">Membrane</keyword>
<sequence>MDAMMSDRKNLKATIARASSESIQVCLRQCHNFRRTVLYGLLVGLLLMCAALSFAQRIGVRSYSWTALQRLNLVAPMDPKVQGPQCLQDEELFAGICYMKCSLLTAGKAPHRVGNNACCRNDNDFFCTLLGSQQAVSAGLAV</sequence>
<protein>
    <recommendedName>
        <fullName evidence="4">SREBP regulating gene protein</fullName>
    </recommendedName>
</protein>
<evidence type="ECO:0000256" key="1">
    <source>
        <dbReference type="SAM" id="Phobius"/>
    </source>
</evidence>
<keyword evidence="3" id="KW-1185">Reference proteome</keyword>
<proteinExistence type="predicted"/>
<reference evidence="2 3" key="1">
    <citation type="submission" date="2024-02" db="EMBL/GenBank/DDBJ databases">
        <authorList>
            <person name="Chen Y."/>
            <person name="Shah S."/>
            <person name="Dougan E. K."/>
            <person name="Thang M."/>
            <person name="Chan C."/>
        </authorList>
    </citation>
    <scope>NUCLEOTIDE SEQUENCE [LARGE SCALE GENOMIC DNA]</scope>
</reference>
<feature type="transmembrane region" description="Helical" evidence="1">
    <location>
        <begin position="37"/>
        <end position="55"/>
    </location>
</feature>
<evidence type="ECO:0008006" key="4">
    <source>
        <dbReference type="Google" id="ProtNLM"/>
    </source>
</evidence>
<dbReference type="Proteomes" id="UP001642484">
    <property type="component" value="Unassembled WGS sequence"/>
</dbReference>
<name>A0ABP0PLD3_9DINO</name>
<accession>A0ABP0PLD3</accession>
<keyword evidence="1" id="KW-0812">Transmembrane</keyword>